<evidence type="ECO:0000256" key="7">
    <source>
        <dbReference type="ARBA" id="ARBA00022989"/>
    </source>
</evidence>
<dbReference type="GO" id="GO:0000030">
    <property type="term" value="F:mannosyltransferase activity"/>
    <property type="evidence" value="ECO:0007669"/>
    <property type="project" value="InterPro"/>
</dbReference>
<dbReference type="AlphaFoldDB" id="A0A367XVA0"/>
<dbReference type="EMBL" id="QLNQ01000028">
    <property type="protein sequence ID" value="RCK57546.1"/>
    <property type="molecule type" value="Genomic_DNA"/>
</dbReference>
<evidence type="ECO:0000256" key="9">
    <source>
        <dbReference type="ARBA" id="ARBA00023316"/>
    </source>
</evidence>
<dbReference type="Proteomes" id="UP000253472">
    <property type="component" value="Unassembled WGS sequence"/>
</dbReference>
<keyword evidence="7 10" id="KW-1133">Transmembrane helix</keyword>
<dbReference type="InterPro" id="IPR021988">
    <property type="entry name" value="BMT1"/>
</dbReference>
<evidence type="ECO:0000256" key="5">
    <source>
        <dbReference type="ARBA" id="ARBA00022692"/>
    </source>
</evidence>
<keyword evidence="12" id="KW-1185">Reference proteome</keyword>
<organism evidence="11 12">
    <name type="scientific">Candida viswanathii</name>
    <dbReference type="NCBI Taxonomy" id="5486"/>
    <lineage>
        <taxon>Eukaryota</taxon>
        <taxon>Fungi</taxon>
        <taxon>Dikarya</taxon>
        <taxon>Ascomycota</taxon>
        <taxon>Saccharomycotina</taxon>
        <taxon>Pichiomycetes</taxon>
        <taxon>Debaryomycetaceae</taxon>
        <taxon>Candida/Lodderomyces clade</taxon>
        <taxon>Candida</taxon>
    </lineage>
</organism>
<name>A0A367XVA0_9ASCO</name>
<gene>
    <name evidence="11" type="primary">BMT1_6</name>
    <name evidence="11" type="ORF">Cantr_06079</name>
</gene>
<keyword evidence="8 10" id="KW-0472">Membrane</keyword>
<sequence>MIKQILDSFAYTRLATPKPSVGRKRLLLVLLFALGIVSIVTTFVYSKVDWDNTFSSQDAKEHEKVIENHRANHHEKRTIIFPSNFPLSDRQIVDMYVNDLEEALDPEDLIFKNKFSHKLPNDLSFSKQEVEVFSSNSESLDEDHCGDLSSKISVDATPAMNKNADLRKVLTRFMTENGTYYHELKPFFPDLERELREDTIDKHWYQLIGSSVWLKQYGVHLMVSRIVYTVKDQGTVQYSLTYLQVFDRNWKELDNVELVIPTDEGSFKTVAYPNFAPMPVYHNANQISRRYYGVEDPRIQLITNPLGHEEPIILYNSHHRKISETEFENDTEGMVKFRTYRSIFIGWLWRTQRGKSNLEELPINDQQINSMEYIKVKELLRPNNERKGQEKNWAMFFNNQERLQYGYDNYIYFVYQFKNLKILKCPIYEDEPCSWEFEANKYMGAGVLHGGSELINVNTILEQYKYPELESLLDRIPEGRELWIGFARAVIRKCGCGPKMYRPNLVVLMKDNDRYKIAYISSFAELGIEILPWSENKGLCDGTNLIIPNGISSWTIEKEGERLVDYMAFTISRRDATVDVVYLRGLLNALLLEQTRPKLLDGEQLGFTSSVPAACALKASEKFCKVYGTTVDLLKKVEEEDK</sequence>
<comment type="similarity">
    <text evidence="2">Belongs to the BMT family.</text>
</comment>
<evidence type="ECO:0000256" key="10">
    <source>
        <dbReference type="SAM" id="Phobius"/>
    </source>
</evidence>
<keyword evidence="6" id="KW-0735">Signal-anchor</keyword>
<evidence type="ECO:0000256" key="8">
    <source>
        <dbReference type="ARBA" id="ARBA00023136"/>
    </source>
</evidence>
<evidence type="ECO:0000256" key="2">
    <source>
        <dbReference type="ARBA" id="ARBA00009486"/>
    </source>
</evidence>
<dbReference type="GO" id="GO:0016020">
    <property type="term" value="C:membrane"/>
    <property type="evidence" value="ECO:0007669"/>
    <property type="project" value="UniProtKB-SubCell"/>
</dbReference>
<keyword evidence="4 11" id="KW-0808">Transferase</keyword>
<feature type="transmembrane region" description="Helical" evidence="10">
    <location>
        <begin position="26"/>
        <end position="45"/>
    </location>
</feature>
<protein>
    <submittedName>
        <fullName evidence="11">Beta-mannosyltransferase 1</fullName>
    </submittedName>
</protein>
<comment type="caution">
    <text evidence="11">The sequence shown here is derived from an EMBL/GenBank/DDBJ whole genome shotgun (WGS) entry which is preliminary data.</text>
</comment>
<reference evidence="11 12" key="1">
    <citation type="submission" date="2018-06" db="EMBL/GenBank/DDBJ databases">
        <title>Whole genome sequencing of Candida tropicalis (genome annotated by CSBL at Korea University).</title>
        <authorList>
            <person name="Ahn J."/>
        </authorList>
    </citation>
    <scope>NUCLEOTIDE SEQUENCE [LARGE SCALE GENOMIC DNA]</scope>
    <source>
        <strain evidence="11 12">ATCC 20962</strain>
    </source>
</reference>
<evidence type="ECO:0000256" key="3">
    <source>
        <dbReference type="ARBA" id="ARBA00022676"/>
    </source>
</evidence>
<dbReference type="GO" id="GO:0071555">
    <property type="term" value="P:cell wall organization"/>
    <property type="evidence" value="ECO:0007669"/>
    <property type="project" value="UniProtKB-KW"/>
</dbReference>
<evidence type="ECO:0000256" key="1">
    <source>
        <dbReference type="ARBA" id="ARBA00004606"/>
    </source>
</evidence>
<evidence type="ECO:0000313" key="12">
    <source>
        <dbReference type="Proteomes" id="UP000253472"/>
    </source>
</evidence>
<accession>A0A367XVA0</accession>
<keyword evidence="5 10" id="KW-0812">Transmembrane</keyword>
<keyword evidence="9" id="KW-0961">Cell wall biogenesis/degradation</keyword>
<evidence type="ECO:0000256" key="6">
    <source>
        <dbReference type="ARBA" id="ARBA00022968"/>
    </source>
</evidence>
<proteinExistence type="inferred from homology"/>
<dbReference type="OrthoDB" id="3631276at2759"/>
<evidence type="ECO:0000256" key="4">
    <source>
        <dbReference type="ARBA" id="ARBA00022679"/>
    </source>
</evidence>
<keyword evidence="3 11" id="KW-0328">Glycosyltransferase</keyword>
<dbReference type="Pfam" id="PF12141">
    <property type="entry name" value="BMT"/>
    <property type="match status" value="1"/>
</dbReference>
<dbReference type="STRING" id="5486.A0A367XVA0"/>
<comment type="subcellular location">
    <subcellularLocation>
        <location evidence="1">Membrane</location>
        <topology evidence="1">Single-pass type II membrane protein</topology>
    </subcellularLocation>
</comment>
<evidence type="ECO:0000313" key="11">
    <source>
        <dbReference type="EMBL" id="RCK57546.1"/>
    </source>
</evidence>